<gene>
    <name evidence="1" type="ORF">ACOLOM_LOCUS7322</name>
</gene>
<dbReference type="EMBL" id="CAJVPT010016692">
    <property type="protein sequence ID" value="CAG8620827.1"/>
    <property type="molecule type" value="Genomic_DNA"/>
</dbReference>
<feature type="non-terminal residue" evidence="1">
    <location>
        <position position="184"/>
    </location>
</feature>
<comment type="caution">
    <text evidence="1">The sequence shown here is derived from an EMBL/GenBank/DDBJ whole genome shotgun (WGS) entry which is preliminary data.</text>
</comment>
<evidence type="ECO:0000313" key="2">
    <source>
        <dbReference type="Proteomes" id="UP000789525"/>
    </source>
</evidence>
<accession>A0ACA9MYW9</accession>
<dbReference type="Proteomes" id="UP000789525">
    <property type="component" value="Unassembled WGS sequence"/>
</dbReference>
<protein>
    <submittedName>
        <fullName evidence="1">14252_t:CDS:1</fullName>
    </submittedName>
</protein>
<reference evidence="1" key="1">
    <citation type="submission" date="2021-06" db="EMBL/GenBank/DDBJ databases">
        <authorList>
            <person name="Kallberg Y."/>
            <person name="Tangrot J."/>
            <person name="Rosling A."/>
        </authorList>
    </citation>
    <scope>NUCLEOTIDE SEQUENCE</scope>
    <source>
        <strain evidence="1">CL356</strain>
    </source>
</reference>
<sequence length="184" mass="20699">MYRINTFSDANHPFQPQPLSNNGRSLLVTAAENQNSNDDYFSNGIDNDGEESVLSLACSKHYIFSGSQNPHIQVWDTKKLKCLYLIQSSHDIGDLFSVVYSDSLETLYIGCQNTSIQSFDLSVKDKYRTTQPLNACKNSKFFDAKPGDASVIADTESSTFTEECDDMKRYLIDESMIYLDSHNG</sequence>
<evidence type="ECO:0000313" key="1">
    <source>
        <dbReference type="EMBL" id="CAG8620827.1"/>
    </source>
</evidence>
<keyword evidence="2" id="KW-1185">Reference proteome</keyword>
<name>A0ACA9MYW9_9GLOM</name>
<organism evidence="1 2">
    <name type="scientific">Acaulospora colombiana</name>
    <dbReference type="NCBI Taxonomy" id="27376"/>
    <lineage>
        <taxon>Eukaryota</taxon>
        <taxon>Fungi</taxon>
        <taxon>Fungi incertae sedis</taxon>
        <taxon>Mucoromycota</taxon>
        <taxon>Glomeromycotina</taxon>
        <taxon>Glomeromycetes</taxon>
        <taxon>Diversisporales</taxon>
        <taxon>Acaulosporaceae</taxon>
        <taxon>Acaulospora</taxon>
    </lineage>
</organism>
<proteinExistence type="predicted"/>